<sequence>MEGLYQSIIQRYLEWISDQNQLKVMEVCICCRVPLLTRNEKQLLQMLQAHINNQLHSSRSSEDILYHMKRLQLCLLLNRINTRLRLGQIIFFQKQYYLQQILCNKLQILCHDNKHLRTSSKSHLQIYF</sequence>
<accession>W7XKA2</accession>
<proteinExistence type="predicted"/>
<protein>
    <submittedName>
        <fullName evidence="1">Uncharacterized protein</fullName>
    </submittedName>
</protein>
<keyword evidence="2" id="KW-1185">Reference proteome</keyword>
<gene>
    <name evidence="1" type="ORF">TTHERM_000011209</name>
</gene>
<dbReference type="GeneID" id="24436791"/>
<organism evidence="1 2">
    <name type="scientific">Tetrahymena thermophila (strain SB210)</name>
    <dbReference type="NCBI Taxonomy" id="312017"/>
    <lineage>
        <taxon>Eukaryota</taxon>
        <taxon>Sar</taxon>
        <taxon>Alveolata</taxon>
        <taxon>Ciliophora</taxon>
        <taxon>Intramacronucleata</taxon>
        <taxon>Oligohymenophorea</taxon>
        <taxon>Hymenostomatida</taxon>
        <taxon>Tetrahymenina</taxon>
        <taxon>Tetrahymenidae</taxon>
        <taxon>Tetrahymena</taxon>
    </lineage>
</organism>
<reference evidence="2" key="1">
    <citation type="journal article" date="2006" name="PLoS Biol.">
        <title>Macronuclear genome sequence of the ciliate Tetrahymena thermophila, a model eukaryote.</title>
        <authorList>
            <person name="Eisen J.A."/>
            <person name="Coyne R.S."/>
            <person name="Wu M."/>
            <person name="Wu D."/>
            <person name="Thiagarajan M."/>
            <person name="Wortman J.R."/>
            <person name="Badger J.H."/>
            <person name="Ren Q."/>
            <person name="Amedeo P."/>
            <person name="Jones K.M."/>
            <person name="Tallon L.J."/>
            <person name="Delcher A.L."/>
            <person name="Salzberg S.L."/>
            <person name="Silva J.C."/>
            <person name="Haas B.J."/>
            <person name="Majoros W.H."/>
            <person name="Farzad M."/>
            <person name="Carlton J.M."/>
            <person name="Smith R.K. Jr."/>
            <person name="Garg J."/>
            <person name="Pearlman R.E."/>
            <person name="Karrer K.M."/>
            <person name="Sun L."/>
            <person name="Manning G."/>
            <person name="Elde N.C."/>
            <person name="Turkewitz A.P."/>
            <person name="Asai D.J."/>
            <person name="Wilkes D.E."/>
            <person name="Wang Y."/>
            <person name="Cai H."/>
            <person name="Collins K."/>
            <person name="Stewart B.A."/>
            <person name="Lee S.R."/>
            <person name="Wilamowska K."/>
            <person name="Weinberg Z."/>
            <person name="Ruzzo W.L."/>
            <person name="Wloga D."/>
            <person name="Gaertig J."/>
            <person name="Frankel J."/>
            <person name="Tsao C.-C."/>
            <person name="Gorovsky M.A."/>
            <person name="Keeling P.J."/>
            <person name="Waller R.F."/>
            <person name="Patron N.J."/>
            <person name="Cherry J.M."/>
            <person name="Stover N.A."/>
            <person name="Krieger C.J."/>
            <person name="del Toro C."/>
            <person name="Ryder H.F."/>
            <person name="Williamson S.C."/>
            <person name="Barbeau R.A."/>
            <person name="Hamilton E.P."/>
            <person name="Orias E."/>
        </authorList>
    </citation>
    <scope>NUCLEOTIDE SEQUENCE [LARGE SCALE GENOMIC DNA]</scope>
    <source>
        <strain evidence="2">SB210</strain>
    </source>
</reference>
<evidence type="ECO:0000313" key="2">
    <source>
        <dbReference type="Proteomes" id="UP000009168"/>
    </source>
</evidence>
<dbReference type="KEGG" id="tet:TTHERM_000011209"/>
<name>W7XKA2_TETTS</name>
<dbReference type="Proteomes" id="UP000009168">
    <property type="component" value="Unassembled WGS sequence"/>
</dbReference>
<evidence type="ECO:0000313" key="1">
    <source>
        <dbReference type="EMBL" id="EWS76326.1"/>
    </source>
</evidence>
<dbReference type="EMBL" id="GG662845">
    <property type="protein sequence ID" value="EWS76326.1"/>
    <property type="molecule type" value="Genomic_DNA"/>
</dbReference>
<dbReference type="RefSeq" id="XP_012651110.1">
    <property type="nucleotide sequence ID" value="XM_012795656.1"/>
</dbReference>
<dbReference type="InParanoid" id="W7XKA2"/>
<dbReference type="AlphaFoldDB" id="W7XKA2"/>